<evidence type="ECO:0000256" key="4">
    <source>
        <dbReference type="SAM" id="MobiDB-lite"/>
    </source>
</evidence>
<proteinExistence type="predicted"/>
<dbReference type="SMART" id="SM00249">
    <property type="entry name" value="PHD"/>
    <property type="match status" value="3"/>
</dbReference>
<keyword evidence="1" id="KW-0479">Metal-binding</keyword>
<dbReference type="eggNOG" id="KOG1081">
    <property type="taxonomic scope" value="Eukaryota"/>
</dbReference>
<dbReference type="AlphaFoldDB" id="H3GDD1"/>
<dbReference type="EnsemblProtists" id="Phyra73558">
    <property type="protein sequence ID" value="Phyra73558"/>
    <property type="gene ID" value="Phyra73558"/>
</dbReference>
<evidence type="ECO:0000313" key="6">
    <source>
        <dbReference type="EnsemblProtists" id="Phyra73558"/>
    </source>
</evidence>
<reference evidence="7" key="1">
    <citation type="journal article" date="2006" name="Science">
        <title>Phytophthora genome sequences uncover evolutionary origins and mechanisms of pathogenesis.</title>
        <authorList>
            <person name="Tyler B.M."/>
            <person name="Tripathy S."/>
            <person name="Zhang X."/>
            <person name="Dehal P."/>
            <person name="Jiang R.H."/>
            <person name="Aerts A."/>
            <person name="Arredondo F.D."/>
            <person name="Baxter L."/>
            <person name="Bensasson D."/>
            <person name="Beynon J.L."/>
            <person name="Chapman J."/>
            <person name="Damasceno C.M."/>
            <person name="Dorrance A.E."/>
            <person name="Dou D."/>
            <person name="Dickerman A.W."/>
            <person name="Dubchak I.L."/>
            <person name="Garbelotto M."/>
            <person name="Gijzen M."/>
            <person name="Gordon S.G."/>
            <person name="Govers F."/>
            <person name="Grunwald N.J."/>
            <person name="Huang W."/>
            <person name="Ivors K.L."/>
            <person name="Jones R.W."/>
            <person name="Kamoun S."/>
            <person name="Krampis K."/>
            <person name="Lamour K.H."/>
            <person name="Lee M.K."/>
            <person name="McDonald W.H."/>
            <person name="Medina M."/>
            <person name="Meijer H.J."/>
            <person name="Nordberg E.K."/>
            <person name="Maclean D.J."/>
            <person name="Ospina-Giraldo M.D."/>
            <person name="Morris P.F."/>
            <person name="Phuntumart V."/>
            <person name="Putnam N.H."/>
            <person name="Rash S."/>
            <person name="Rose J.K."/>
            <person name="Sakihama Y."/>
            <person name="Salamov A.A."/>
            <person name="Savidor A."/>
            <person name="Scheuring C.F."/>
            <person name="Smith B.M."/>
            <person name="Sobral B.W."/>
            <person name="Terry A."/>
            <person name="Torto-Alalibo T.A."/>
            <person name="Win J."/>
            <person name="Xu Z."/>
            <person name="Zhang H."/>
            <person name="Grigoriev I.V."/>
            <person name="Rokhsar D.S."/>
            <person name="Boore J.L."/>
        </authorList>
    </citation>
    <scope>NUCLEOTIDE SEQUENCE [LARGE SCALE GENOMIC DNA]</scope>
    <source>
        <strain evidence="7">Pr102</strain>
    </source>
</reference>
<evidence type="ECO:0000259" key="5">
    <source>
        <dbReference type="SMART" id="SM00249"/>
    </source>
</evidence>
<evidence type="ECO:0000313" key="7">
    <source>
        <dbReference type="Proteomes" id="UP000005238"/>
    </source>
</evidence>
<protein>
    <recommendedName>
        <fullName evidence="5">Zinc finger PHD-type domain-containing protein</fullName>
    </recommendedName>
</protein>
<dbReference type="CDD" id="cd15565">
    <property type="entry name" value="PHD2_NSD"/>
    <property type="match status" value="1"/>
</dbReference>
<name>H3GDD1_PHYRM</name>
<dbReference type="SUPFAM" id="SSF57903">
    <property type="entry name" value="FYVE/PHD zinc finger"/>
    <property type="match status" value="1"/>
</dbReference>
<evidence type="ECO:0000256" key="1">
    <source>
        <dbReference type="ARBA" id="ARBA00022723"/>
    </source>
</evidence>
<feature type="compositionally biased region" description="Polar residues" evidence="4">
    <location>
        <begin position="469"/>
        <end position="481"/>
    </location>
</feature>
<dbReference type="PANTHER" id="PTHR46235">
    <property type="entry name" value="PHD FINGER-CONTAINING PROTEIN DDB_G0268158"/>
    <property type="match status" value="1"/>
</dbReference>
<evidence type="ECO:0000256" key="3">
    <source>
        <dbReference type="ARBA" id="ARBA00022833"/>
    </source>
</evidence>
<accession>H3GDD1</accession>
<reference evidence="6" key="2">
    <citation type="submission" date="2015-06" db="UniProtKB">
        <authorList>
            <consortium name="EnsemblProtists"/>
        </authorList>
    </citation>
    <scope>IDENTIFICATION</scope>
    <source>
        <strain evidence="6">Pr102</strain>
    </source>
</reference>
<dbReference type="InterPro" id="IPR001965">
    <property type="entry name" value="Znf_PHD"/>
</dbReference>
<feature type="region of interest" description="Disordered" evidence="4">
    <location>
        <begin position="78"/>
        <end position="98"/>
    </location>
</feature>
<feature type="domain" description="Zinc finger PHD-type" evidence="5">
    <location>
        <begin position="108"/>
        <end position="165"/>
    </location>
</feature>
<dbReference type="OMA" id="QCVRGLH"/>
<keyword evidence="3" id="KW-0862">Zinc</keyword>
<dbReference type="Gene3D" id="3.30.40.10">
    <property type="entry name" value="Zinc/RING finger domain, C3HC4 (zinc finger)"/>
    <property type="match status" value="2"/>
</dbReference>
<keyword evidence="7" id="KW-1185">Reference proteome</keyword>
<feature type="compositionally biased region" description="Low complexity" evidence="4">
    <location>
        <begin position="571"/>
        <end position="594"/>
    </location>
</feature>
<feature type="region of interest" description="Disordered" evidence="4">
    <location>
        <begin position="466"/>
        <end position="638"/>
    </location>
</feature>
<dbReference type="Pfam" id="PF22908">
    <property type="entry name" value="PHD_NSD"/>
    <property type="match status" value="1"/>
</dbReference>
<dbReference type="HOGENOM" id="CLU_012900_0_0_1"/>
<feature type="domain" description="Zinc finger PHD-type" evidence="5">
    <location>
        <begin position="217"/>
        <end position="269"/>
    </location>
</feature>
<keyword evidence="2" id="KW-0863">Zinc-finger</keyword>
<feature type="compositionally biased region" description="Low complexity" evidence="4">
    <location>
        <begin position="504"/>
        <end position="518"/>
    </location>
</feature>
<dbReference type="VEuPathDB" id="FungiDB:KRP22_2240"/>
<dbReference type="PANTHER" id="PTHR46235:SF3">
    <property type="entry name" value="PHD FINGER-CONTAINING PROTEIN DDB_G0268158"/>
    <property type="match status" value="1"/>
</dbReference>
<dbReference type="GO" id="GO:0008270">
    <property type="term" value="F:zinc ion binding"/>
    <property type="evidence" value="ECO:0007669"/>
    <property type="project" value="UniProtKB-KW"/>
</dbReference>
<dbReference type="Proteomes" id="UP000005238">
    <property type="component" value="Unassembled WGS sequence"/>
</dbReference>
<dbReference type="VEuPathDB" id="FungiDB:KRP23_4538"/>
<dbReference type="InterPro" id="IPR011011">
    <property type="entry name" value="Znf_FYVE_PHD"/>
</dbReference>
<dbReference type="InParanoid" id="H3GDD1"/>
<feature type="domain" description="Zinc finger PHD-type" evidence="5">
    <location>
        <begin position="170"/>
        <end position="216"/>
    </location>
</feature>
<dbReference type="InterPro" id="IPR013083">
    <property type="entry name" value="Znf_RING/FYVE/PHD"/>
</dbReference>
<dbReference type="InterPro" id="IPR055198">
    <property type="entry name" value="NSD_PHD"/>
</dbReference>
<organism evidence="6 7">
    <name type="scientific">Phytophthora ramorum</name>
    <name type="common">Sudden oak death agent</name>
    <dbReference type="NCBI Taxonomy" id="164328"/>
    <lineage>
        <taxon>Eukaryota</taxon>
        <taxon>Sar</taxon>
        <taxon>Stramenopiles</taxon>
        <taxon>Oomycota</taxon>
        <taxon>Peronosporomycetes</taxon>
        <taxon>Peronosporales</taxon>
        <taxon>Peronosporaceae</taxon>
        <taxon>Phytophthora</taxon>
    </lineage>
</organism>
<dbReference type="STRING" id="164328.H3GDD1"/>
<sequence>MADSLECPVCFEGFSPGAAFARHVASCTCASPSPPSSPSASAHCTRCLHVYQAGALPHEITFHEHECARVNELPDEAADTAEDARKPKRPRNGTGAAAAPRVSLFPSSCFLCGSGGRGLLHCGGSCARAAHQNCVEKLQAAATGQPLSVAERKQAADDWRCAQCVRGLHRCQGCGFLGHALNKCSVLDCGFFFHNQCVPDAEQETVHAGFVCPRHSCATCGAQETDMRRCKSCQVCYHMTHLRCPRGAAGQTAIGGLDPTNLFVCPRHDAETTTSPTSSADASNSLCWRLTAGDVVLILEFNNALLPPSAKTAAPDAANHWGVVTSAEETEPLGHGNQLLSVRMFADDNVLVVPNQYVVRVASVSDFARPVDLIRHCLQRHAMVELQLRQMAGNVDDAEAKRILRASNAAFAARLEGLGMTEAQAREDAELGLARWRSFLALPEPRHYDGLGDSAPCYLYLDTRGSRPGQPTATKAKTSEATVDADGDVSMTDADTDSGGANGSAGAASAGPNGDPSSPTGEKTGDESVDNVNEMPLDKNPIQSAPASQENPLQQSQTSTQDTVMTNTQDTQQESWSQATSTSSSPTVDVTTVSQNSPAIPLRINANSEAPSGLASDVNSSNKRPTEGASEAAKRQKINTETPGGWRTAAFTPTTLRRLFPGASLSAASATLHISPMSGSVRTMLPQKRKQLTRKQKVLADMPPMLLEELEREALRYLEEADESNPKRTPLPADADAFPWAARATKFRPAFYRPTVMLGHSGLRRPGVDAISRLLVSQDKRSIKCFVQTVDAATGKVATQCDHLSKNRSTSSASPAFVFLDLMSLRSVHELESVVRTRLVQALGKRTQYTSQHFGMDAHQVQRWLEQQRRRKVGEQPPISLWYCAADGVRRHLELSESSSKPTAREMQAWLCFCANVCHLSVVIAVPNREHSTSTAIAAQPVAVAGTAK</sequence>
<evidence type="ECO:0000256" key="2">
    <source>
        <dbReference type="ARBA" id="ARBA00022771"/>
    </source>
</evidence>
<feature type="compositionally biased region" description="Polar residues" evidence="4">
    <location>
        <begin position="541"/>
        <end position="570"/>
    </location>
</feature>
<dbReference type="EMBL" id="DS566001">
    <property type="status" value="NOT_ANNOTATED_CDS"/>
    <property type="molecule type" value="Genomic_DNA"/>
</dbReference>